<dbReference type="STRING" id="1287681.M7T6N7"/>
<feature type="domain" description="Type II methyltransferase M.TaqI-like" evidence="2">
    <location>
        <begin position="228"/>
        <end position="330"/>
    </location>
</feature>
<organism evidence="3 4">
    <name type="scientific">Eutypa lata (strain UCR-EL1)</name>
    <name type="common">Grapevine dieback disease fungus</name>
    <name type="synonym">Eutypa armeniacae</name>
    <dbReference type="NCBI Taxonomy" id="1287681"/>
    <lineage>
        <taxon>Eukaryota</taxon>
        <taxon>Fungi</taxon>
        <taxon>Dikarya</taxon>
        <taxon>Ascomycota</taxon>
        <taxon>Pezizomycotina</taxon>
        <taxon>Sordariomycetes</taxon>
        <taxon>Xylariomycetidae</taxon>
        <taxon>Xylariales</taxon>
        <taxon>Diatrypaceae</taxon>
        <taxon>Eutypa</taxon>
    </lineage>
</organism>
<dbReference type="GO" id="GO:0005739">
    <property type="term" value="C:mitochondrion"/>
    <property type="evidence" value="ECO:0007669"/>
    <property type="project" value="TreeGrafter"/>
</dbReference>
<dbReference type="Gene3D" id="3.40.50.150">
    <property type="entry name" value="Vaccinia Virus protein VP39"/>
    <property type="match status" value="1"/>
</dbReference>
<dbReference type="GO" id="GO:0032259">
    <property type="term" value="P:methylation"/>
    <property type="evidence" value="ECO:0007669"/>
    <property type="project" value="UniProtKB-KW"/>
</dbReference>
<reference evidence="4" key="1">
    <citation type="journal article" date="2013" name="Genome Announc.">
        <title>Draft genome sequence of the grapevine dieback fungus Eutypa lata UCR-EL1.</title>
        <authorList>
            <person name="Blanco-Ulate B."/>
            <person name="Rolshausen P.E."/>
            <person name="Cantu D."/>
        </authorList>
    </citation>
    <scope>NUCLEOTIDE SEQUENCE [LARGE SCALE GENOMIC DNA]</scope>
    <source>
        <strain evidence="4">UCR-EL1</strain>
    </source>
</reference>
<feature type="compositionally biased region" description="Basic and acidic residues" evidence="1">
    <location>
        <begin position="285"/>
        <end position="308"/>
    </location>
</feature>
<dbReference type="InterPro" id="IPR002052">
    <property type="entry name" value="DNA_methylase_N6_adenine_CS"/>
</dbReference>
<evidence type="ECO:0000256" key="1">
    <source>
        <dbReference type="SAM" id="MobiDB-lite"/>
    </source>
</evidence>
<evidence type="ECO:0000259" key="2">
    <source>
        <dbReference type="Pfam" id="PF07669"/>
    </source>
</evidence>
<dbReference type="SUPFAM" id="SSF53335">
    <property type="entry name" value="S-adenosyl-L-methionine-dependent methyltransferases"/>
    <property type="match status" value="1"/>
</dbReference>
<evidence type="ECO:0000313" key="3">
    <source>
        <dbReference type="EMBL" id="EMR72543.1"/>
    </source>
</evidence>
<dbReference type="InterPro" id="IPR011639">
    <property type="entry name" value="MethylTrfase_TaqI-like_dom"/>
</dbReference>
<dbReference type="GO" id="GO:0008168">
    <property type="term" value="F:methyltransferase activity"/>
    <property type="evidence" value="ECO:0007669"/>
    <property type="project" value="UniProtKB-KW"/>
</dbReference>
<dbReference type="GO" id="GO:0003676">
    <property type="term" value="F:nucleic acid binding"/>
    <property type="evidence" value="ECO:0007669"/>
    <property type="project" value="InterPro"/>
</dbReference>
<dbReference type="HOGENOM" id="CLU_018398_0_0_1"/>
<dbReference type="OMA" id="MPRIPYS"/>
<feature type="region of interest" description="Disordered" evidence="1">
    <location>
        <begin position="47"/>
        <end position="88"/>
    </location>
</feature>
<dbReference type="PROSITE" id="PS00092">
    <property type="entry name" value="N6_MTASE"/>
    <property type="match status" value="1"/>
</dbReference>
<proteinExistence type="predicted"/>
<dbReference type="InterPro" id="IPR050320">
    <property type="entry name" value="N5-glutamine_MTase"/>
</dbReference>
<feature type="compositionally biased region" description="Low complexity" evidence="1">
    <location>
        <begin position="47"/>
        <end position="72"/>
    </location>
</feature>
<dbReference type="EMBL" id="KB705436">
    <property type="protein sequence ID" value="EMR72543.1"/>
    <property type="molecule type" value="Genomic_DNA"/>
</dbReference>
<dbReference type="KEGG" id="ela:UCREL1_420"/>
<dbReference type="PANTHER" id="PTHR18895">
    <property type="entry name" value="HEMK METHYLTRANSFERASE"/>
    <property type="match status" value="1"/>
</dbReference>
<accession>M7T6N7</accession>
<dbReference type="OrthoDB" id="269872at2759"/>
<feature type="region of interest" description="Disordered" evidence="1">
    <location>
        <begin position="283"/>
        <end position="308"/>
    </location>
</feature>
<dbReference type="Pfam" id="PF07669">
    <property type="entry name" value="Eco57I"/>
    <property type="match status" value="1"/>
</dbReference>
<name>M7T6N7_EUTLA</name>
<dbReference type="GO" id="GO:0006304">
    <property type="term" value="P:DNA modification"/>
    <property type="evidence" value="ECO:0007669"/>
    <property type="project" value="InterPro"/>
</dbReference>
<dbReference type="AlphaFoldDB" id="M7T6N7"/>
<dbReference type="Proteomes" id="UP000012174">
    <property type="component" value="Unassembled WGS sequence"/>
</dbReference>
<dbReference type="PANTHER" id="PTHR18895:SF74">
    <property type="entry name" value="MTRF1L RELEASE FACTOR GLUTAMINE METHYLTRANSFERASE"/>
    <property type="match status" value="1"/>
</dbReference>
<gene>
    <name evidence="3" type="ORF">UCREL1_420</name>
</gene>
<sequence length="451" mass="49816">MPRLSPSLLRRAHSISPHLAALLPACRDITSARNELRWIREHVLSSSPFPSSSFNPISPSPLSSSSSSSSSSATSTTPRKRRRNAGIVPVNPAAAAAESVEQEARIAHLCRERGRRGVPLQYVLGSQPFGDLDIECRPGVLIPRPETEAWVFGVADLIVRSSLSPISSTTTTTTTMMKTGHDHKVVKKEKRRPPSLRIVDFCTGTGCVALLLFSLLRRHCEGLAQLSVCGFDVDEKAVALARRNSAANMRRREYLREGQGHHHAVTFERVDVFSEDWRPFLQQQQRRDENDGERSAKTNAEVGKDEEKGKKMDVLVANPPYISARGFNHDTGRSVRNHEPKLALVPDLTLSRGSGVRPEDVFYARLLQIAEQTRPGIVVFEVGDLAQAVRVVEMALLSRVQKGGWDGVEIWRDWPDMTPEEDEVQVVQVGGVHVPVKGSGSGRVVVLRCDD</sequence>
<keyword evidence="3" id="KW-0489">Methyltransferase</keyword>
<keyword evidence="4" id="KW-1185">Reference proteome</keyword>
<dbReference type="InterPro" id="IPR029063">
    <property type="entry name" value="SAM-dependent_MTases_sf"/>
</dbReference>
<protein>
    <submittedName>
        <fullName evidence="3">Putative family methyltransferase protein</fullName>
    </submittedName>
</protein>
<evidence type="ECO:0000313" key="4">
    <source>
        <dbReference type="Proteomes" id="UP000012174"/>
    </source>
</evidence>
<feature type="region of interest" description="Disordered" evidence="1">
    <location>
        <begin position="169"/>
        <end position="189"/>
    </location>
</feature>
<dbReference type="eggNOG" id="KOG2904">
    <property type="taxonomic scope" value="Eukaryota"/>
</dbReference>
<keyword evidence="3" id="KW-0808">Transferase</keyword>